<organism evidence="3 4">
    <name type="scientific">Eubacterium oxidoreducens</name>
    <dbReference type="NCBI Taxonomy" id="1732"/>
    <lineage>
        <taxon>Bacteria</taxon>
        <taxon>Bacillati</taxon>
        <taxon>Bacillota</taxon>
        <taxon>Clostridia</taxon>
        <taxon>Eubacteriales</taxon>
        <taxon>Eubacteriaceae</taxon>
        <taxon>Eubacterium</taxon>
    </lineage>
</organism>
<dbReference type="Gene3D" id="3.20.20.370">
    <property type="entry name" value="Glycoside hydrolase/deacetylase"/>
    <property type="match status" value="1"/>
</dbReference>
<dbReference type="Pfam" id="PF01522">
    <property type="entry name" value="Polysacc_deac_1"/>
    <property type="match status" value="1"/>
</dbReference>
<accession>A0A1G6AP52</accession>
<evidence type="ECO:0000313" key="3">
    <source>
        <dbReference type="EMBL" id="SDB10198.1"/>
    </source>
</evidence>
<keyword evidence="1" id="KW-0472">Membrane</keyword>
<dbReference type="InterPro" id="IPR002509">
    <property type="entry name" value="NODB_dom"/>
</dbReference>
<feature type="domain" description="NodB homology" evidence="2">
    <location>
        <begin position="102"/>
        <end position="292"/>
    </location>
</feature>
<dbReference type="AlphaFoldDB" id="A0A1G6AP52"/>
<dbReference type="PROSITE" id="PS51677">
    <property type="entry name" value="NODB"/>
    <property type="match status" value="1"/>
</dbReference>
<dbReference type="STRING" id="1732.SAMN02910417_00799"/>
<dbReference type="PANTHER" id="PTHR10587">
    <property type="entry name" value="GLYCOSYL TRANSFERASE-RELATED"/>
    <property type="match status" value="1"/>
</dbReference>
<dbReference type="GO" id="GO:0005975">
    <property type="term" value="P:carbohydrate metabolic process"/>
    <property type="evidence" value="ECO:0007669"/>
    <property type="project" value="InterPro"/>
</dbReference>
<dbReference type="CDD" id="cd10944">
    <property type="entry name" value="CE4_SmPgdA_like"/>
    <property type="match status" value="1"/>
</dbReference>
<dbReference type="Proteomes" id="UP000199228">
    <property type="component" value="Unassembled WGS sequence"/>
</dbReference>
<protein>
    <submittedName>
        <fullName evidence="3">Peptidoglycan/xylan/chitin deacetylase, PgdA/CDA1 family</fullName>
    </submittedName>
</protein>
<dbReference type="SUPFAM" id="SSF88713">
    <property type="entry name" value="Glycoside hydrolase/deacetylase"/>
    <property type="match status" value="1"/>
</dbReference>
<dbReference type="OrthoDB" id="9806342at2"/>
<dbReference type="EMBL" id="FMXR01000006">
    <property type="protein sequence ID" value="SDB10198.1"/>
    <property type="molecule type" value="Genomic_DNA"/>
</dbReference>
<keyword evidence="1" id="KW-1133">Transmembrane helix</keyword>
<sequence length="310" mass="34960">MASNITDSNLKKNRDRRKRINRIKIGMLLTIFIWIIVSIILCVFLGIRVYSLKTRISDMENNLTVLEQLITTGEINYKTDSSGDDSASVSKGMETEDQVENMKVYLTFDDGPSDNTAEILDVLAEYDVKATFFVTGKTDSESKKLYKRIVDEGHTLGMHSYSHKYSEIYNSLDDFKADFTKIQNYLEEVTGVKPVYYRFPGGSSNQVSNTSMTTFISYLNEQGVTYFDWNVSSGDATSEAYSTEDIITNVMGDVPNYSTSIVLLHDSNNKSTTVDALPSLIEELQASDAQILPIDEDTDLVQHIYYKSVE</sequence>
<dbReference type="InterPro" id="IPR050248">
    <property type="entry name" value="Polysacc_deacetylase_ArnD"/>
</dbReference>
<dbReference type="PANTHER" id="PTHR10587:SF125">
    <property type="entry name" value="POLYSACCHARIDE DEACETYLASE YHEN-RELATED"/>
    <property type="match status" value="1"/>
</dbReference>
<dbReference type="InterPro" id="IPR011330">
    <property type="entry name" value="Glyco_hydro/deAcase_b/a-brl"/>
</dbReference>
<keyword evidence="1" id="KW-0812">Transmembrane</keyword>
<dbReference type="RefSeq" id="WP_090172436.1">
    <property type="nucleotide sequence ID" value="NZ_FMXR01000006.1"/>
</dbReference>
<keyword evidence="4" id="KW-1185">Reference proteome</keyword>
<name>A0A1G6AP52_EUBOX</name>
<proteinExistence type="predicted"/>
<evidence type="ECO:0000256" key="1">
    <source>
        <dbReference type="SAM" id="Phobius"/>
    </source>
</evidence>
<reference evidence="3 4" key="1">
    <citation type="submission" date="2016-10" db="EMBL/GenBank/DDBJ databases">
        <authorList>
            <person name="de Groot N.N."/>
        </authorList>
    </citation>
    <scope>NUCLEOTIDE SEQUENCE [LARGE SCALE GENOMIC DNA]</scope>
    <source>
        <strain evidence="3 4">DSM 3217</strain>
    </source>
</reference>
<evidence type="ECO:0000259" key="2">
    <source>
        <dbReference type="PROSITE" id="PS51677"/>
    </source>
</evidence>
<evidence type="ECO:0000313" key="4">
    <source>
        <dbReference type="Proteomes" id="UP000199228"/>
    </source>
</evidence>
<feature type="transmembrane region" description="Helical" evidence="1">
    <location>
        <begin position="25"/>
        <end position="47"/>
    </location>
</feature>
<gene>
    <name evidence="3" type="ORF">SAMN02910417_00799</name>
</gene>
<dbReference type="GO" id="GO:0016810">
    <property type="term" value="F:hydrolase activity, acting on carbon-nitrogen (but not peptide) bonds"/>
    <property type="evidence" value="ECO:0007669"/>
    <property type="project" value="InterPro"/>
</dbReference>